<evidence type="ECO:0000256" key="9">
    <source>
        <dbReference type="ARBA" id="ARBA00061394"/>
    </source>
</evidence>
<name>K7EXS1_PELSI</name>
<dbReference type="PROSITE" id="PS00237">
    <property type="entry name" value="G_PROTEIN_RECEP_F1_1"/>
    <property type="match status" value="1"/>
</dbReference>
<evidence type="ECO:0000256" key="1">
    <source>
        <dbReference type="ARBA" id="ARBA00004651"/>
    </source>
</evidence>
<evidence type="ECO:0000313" key="13">
    <source>
        <dbReference type="Ensembl" id="ENSPSIP00000000581.1"/>
    </source>
</evidence>
<dbReference type="FunFam" id="1.20.1070.10:FF:000193">
    <property type="entry name" value="Mas-related G-protein coupled receptor member E"/>
    <property type="match status" value="1"/>
</dbReference>
<dbReference type="SUPFAM" id="SSF81321">
    <property type="entry name" value="Family A G protein-coupled receptor-like"/>
    <property type="match status" value="1"/>
</dbReference>
<evidence type="ECO:0000256" key="5">
    <source>
        <dbReference type="ARBA" id="ARBA00023040"/>
    </source>
</evidence>
<evidence type="ECO:0000256" key="3">
    <source>
        <dbReference type="ARBA" id="ARBA00022692"/>
    </source>
</evidence>
<sequence length="327" mass="37251">TSHSSGSMMAELSTQTLPPTASSLDYKALYNGTRCQKILPPNVTILSITLIICLLGLVGNGMVLRFLGFHRKRNPFTVYVLNLAVADTGFLLFSLVYAVVYMAQYPFCDNPEFLYISFLFTMLILWTYSTSLYLLTAISTERCVSVLCPIWYRCRRPRHLSAIVSALLWALPVPLCCSMSFFCLLHINENCFTSILYVFILNVLIFSPIMVLSSLTLFIQMRWSSQQRPPSKLYVVILLTVLFFLLLTLPQSVTHFLFYLGKSRPTEMSYVLACASSSINPFIYFIVGSYRKRQFRGSLKLALQRVFEEQADSGEDRDPPNRDPMET</sequence>
<keyword evidence="8 10" id="KW-0807">Transducer</keyword>
<keyword evidence="2" id="KW-1003">Cell membrane</keyword>
<feature type="transmembrane region" description="Helical" evidence="11">
    <location>
        <begin position="79"/>
        <end position="101"/>
    </location>
</feature>
<organism evidence="13 14">
    <name type="scientific">Pelodiscus sinensis</name>
    <name type="common">Chinese softshell turtle</name>
    <name type="synonym">Trionyx sinensis</name>
    <dbReference type="NCBI Taxonomy" id="13735"/>
    <lineage>
        <taxon>Eukaryota</taxon>
        <taxon>Metazoa</taxon>
        <taxon>Chordata</taxon>
        <taxon>Craniata</taxon>
        <taxon>Vertebrata</taxon>
        <taxon>Euteleostomi</taxon>
        <taxon>Archelosauria</taxon>
        <taxon>Testudinata</taxon>
        <taxon>Testudines</taxon>
        <taxon>Cryptodira</taxon>
        <taxon>Trionychia</taxon>
        <taxon>Trionychidae</taxon>
        <taxon>Pelodiscus</taxon>
    </lineage>
</organism>
<dbReference type="Ensembl" id="ENSPSIT00000000581.1">
    <property type="protein sequence ID" value="ENSPSIP00000000581.1"/>
    <property type="gene ID" value="ENSPSIG00000000581.1"/>
</dbReference>
<dbReference type="PANTHER" id="PTHR11334">
    <property type="entry name" value="MAS-RELATED G-PROTEIN COUPLED RECEPTOR"/>
    <property type="match status" value="1"/>
</dbReference>
<reference evidence="14" key="1">
    <citation type="submission" date="2011-10" db="EMBL/GenBank/DDBJ databases">
        <authorList>
            <consortium name="Soft-shell Turtle Genome Consortium"/>
        </authorList>
    </citation>
    <scope>NUCLEOTIDE SEQUENCE [LARGE SCALE GENOMIC DNA]</scope>
    <source>
        <strain evidence="14">Daiwa-1</strain>
    </source>
</reference>
<accession>K7EXS1</accession>
<keyword evidence="14" id="KW-1185">Reference proteome</keyword>
<dbReference type="OMA" id="HINENCF"/>
<evidence type="ECO:0000256" key="7">
    <source>
        <dbReference type="ARBA" id="ARBA00023170"/>
    </source>
</evidence>
<evidence type="ECO:0000256" key="4">
    <source>
        <dbReference type="ARBA" id="ARBA00022989"/>
    </source>
</evidence>
<feature type="transmembrane region" description="Helical" evidence="11">
    <location>
        <begin position="113"/>
        <end position="135"/>
    </location>
</feature>
<dbReference type="InterPro" id="IPR000276">
    <property type="entry name" value="GPCR_Rhodpsn"/>
</dbReference>
<dbReference type="eggNOG" id="ENOG502SQ10">
    <property type="taxonomic scope" value="Eukaryota"/>
</dbReference>
<evidence type="ECO:0000256" key="2">
    <source>
        <dbReference type="ARBA" id="ARBA00022475"/>
    </source>
</evidence>
<evidence type="ECO:0000256" key="11">
    <source>
        <dbReference type="SAM" id="Phobius"/>
    </source>
</evidence>
<feature type="transmembrane region" description="Helical" evidence="11">
    <location>
        <begin position="194"/>
        <end position="219"/>
    </location>
</feature>
<dbReference type="GeneTree" id="ENSGT01030000234639"/>
<dbReference type="AlphaFoldDB" id="K7EXS1"/>
<keyword evidence="3 10" id="KW-0812">Transmembrane</keyword>
<protein>
    <recommendedName>
        <fullName evidence="12">G-protein coupled receptors family 1 profile domain-containing protein</fullName>
    </recommendedName>
</protein>
<dbReference type="PRINTS" id="PR02108">
    <property type="entry name" value="MRGPCRFAMILY"/>
</dbReference>
<dbReference type="EMBL" id="AGCU01053339">
    <property type="status" value="NOT_ANNOTATED_CDS"/>
    <property type="molecule type" value="Genomic_DNA"/>
</dbReference>
<dbReference type="PRINTS" id="PR00237">
    <property type="entry name" value="GPCRRHODOPSN"/>
</dbReference>
<evidence type="ECO:0000256" key="8">
    <source>
        <dbReference type="ARBA" id="ARBA00023224"/>
    </source>
</evidence>
<proteinExistence type="inferred from homology"/>
<dbReference type="InterPro" id="IPR017452">
    <property type="entry name" value="GPCR_Rhodpsn_7TM"/>
</dbReference>
<dbReference type="HOGENOM" id="CLU_009579_4_1_1"/>
<dbReference type="GO" id="GO:0005886">
    <property type="term" value="C:plasma membrane"/>
    <property type="evidence" value="ECO:0007669"/>
    <property type="project" value="UniProtKB-SubCell"/>
</dbReference>
<keyword evidence="7 10" id="KW-0675">Receptor</keyword>
<dbReference type="InterPro" id="IPR026234">
    <property type="entry name" value="MRGPCRFAMILY"/>
</dbReference>
<dbReference type="Gene3D" id="1.20.1070.10">
    <property type="entry name" value="Rhodopsin 7-helix transmembrane proteins"/>
    <property type="match status" value="1"/>
</dbReference>
<dbReference type="Pfam" id="PF00001">
    <property type="entry name" value="7tm_1"/>
    <property type="match status" value="1"/>
</dbReference>
<feature type="domain" description="G-protein coupled receptors family 1 profile" evidence="12">
    <location>
        <begin position="59"/>
        <end position="284"/>
    </location>
</feature>
<dbReference type="Proteomes" id="UP000007267">
    <property type="component" value="Unassembled WGS sequence"/>
</dbReference>
<reference evidence="14" key="2">
    <citation type="journal article" date="2013" name="Nat. Genet.">
        <title>The draft genomes of soft-shell turtle and green sea turtle yield insights into the development and evolution of the turtle-specific body plan.</title>
        <authorList>
            <person name="Wang Z."/>
            <person name="Pascual-Anaya J."/>
            <person name="Zadissa A."/>
            <person name="Li W."/>
            <person name="Niimura Y."/>
            <person name="Huang Z."/>
            <person name="Li C."/>
            <person name="White S."/>
            <person name="Xiong Z."/>
            <person name="Fang D."/>
            <person name="Wang B."/>
            <person name="Ming Y."/>
            <person name="Chen Y."/>
            <person name="Zheng Y."/>
            <person name="Kuraku S."/>
            <person name="Pignatelli M."/>
            <person name="Herrero J."/>
            <person name="Beal K."/>
            <person name="Nozawa M."/>
            <person name="Li Q."/>
            <person name="Wang J."/>
            <person name="Zhang H."/>
            <person name="Yu L."/>
            <person name="Shigenobu S."/>
            <person name="Wang J."/>
            <person name="Liu J."/>
            <person name="Flicek P."/>
            <person name="Searle S."/>
            <person name="Wang J."/>
            <person name="Kuratani S."/>
            <person name="Yin Y."/>
            <person name="Aken B."/>
            <person name="Zhang G."/>
            <person name="Irie N."/>
        </authorList>
    </citation>
    <scope>NUCLEOTIDE SEQUENCE [LARGE SCALE GENOMIC DNA]</scope>
    <source>
        <strain evidence="14">Daiwa-1</strain>
    </source>
</reference>
<feature type="transmembrane region" description="Helical" evidence="11">
    <location>
        <begin position="231"/>
        <end position="249"/>
    </location>
</feature>
<feature type="transmembrane region" description="Helical" evidence="11">
    <location>
        <begin position="45"/>
        <end position="67"/>
    </location>
</feature>
<keyword evidence="4 11" id="KW-1133">Transmembrane helix</keyword>
<keyword evidence="5 10" id="KW-0297">G-protein coupled receptor</keyword>
<keyword evidence="6 11" id="KW-0472">Membrane</keyword>
<evidence type="ECO:0000259" key="12">
    <source>
        <dbReference type="PROSITE" id="PS50262"/>
    </source>
</evidence>
<comment type="subcellular location">
    <subcellularLocation>
        <location evidence="1">Cell membrane</location>
        <topology evidence="1">Multi-pass membrane protein</topology>
    </subcellularLocation>
</comment>
<dbReference type="PANTHER" id="PTHR11334:SF68">
    <property type="entry name" value="G-PROTEIN COUPLED RECEPTORS FAMILY 1 PROFILE DOMAIN-CONTAINING PROTEIN-RELATED"/>
    <property type="match status" value="1"/>
</dbReference>
<evidence type="ECO:0000256" key="6">
    <source>
        <dbReference type="ARBA" id="ARBA00023136"/>
    </source>
</evidence>
<feature type="transmembrane region" description="Helical" evidence="11">
    <location>
        <begin position="162"/>
        <end position="188"/>
    </location>
</feature>
<reference evidence="13" key="3">
    <citation type="submission" date="2025-08" db="UniProtKB">
        <authorList>
            <consortium name="Ensembl"/>
        </authorList>
    </citation>
    <scope>IDENTIFICATION</scope>
</reference>
<reference evidence="13" key="4">
    <citation type="submission" date="2025-09" db="UniProtKB">
        <authorList>
            <consortium name="Ensembl"/>
        </authorList>
    </citation>
    <scope>IDENTIFICATION</scope>
</reference>
<dbReference type="GO" id="GO:0004930">
    <property type="term" value="F:G protein-coupled receptor activity"/>
    <property type="evidence" value="ECO:0007669"/>
    <property type="project" value="UniProtKB-KW"/>
</dbReference>
<feature type="transmembrane region" description="Helical" evidence="11">
    <location>
        <begin position="269"/>
        <end position="290"/>
    </location>
</feature>
<comment type="similarity">
    <text evidence="9">Belongs to the G-protein coupled receptor 1 family. Mas subfamily.</text>
</comment>
<dbReference type="PROSITE" id="PS50262">
    <property type="entry name" value="G_PROTEIN_RECEP_F1_2"/>
    <property type="match status" value="1"/>
</dbReference>
<evidence type="ECO:0000256" key="10">
    <source>
        <dbReference type="RuleBase" id="RU000688"/>
    </source>
</evidence>
<evidence type="ECO:0000313" key="14">
    <source>
        <dbReference type="Proteomes" id="UP000007267"/>
    </source>
</evidence>